<dbReference type="SUPFAM" id="SSF54373">
    <property type="entry name" value="FAD-linked reductases, C-terminal domain"/>
    <property type="match status" value="1"/>
</dbReference>
<dbReference type="Gene3D" id="3.30.560.10">
    <property type="entry name" value="Glucose Oxidase, domain 3"/>
    <property type="match status" value="1"/>
</dbReference>
<dbReference type="InterPro" id="IPR027424">
    <property type="entry name" value="Glucose_Oxidase_domain_2"/>
</dbReference>
<evidence type="ECO:0000256" key="12">
    <source>
        <dbReference type="ARBA" id="ARBA00049722"/>
    </source>
</evidence>
<evidence type="ECO:0000256" key="7">
    <source>
        <dbReference type="ARBA" id="ARBA00022530"/>
    </source>
</evidence>
<keyword evidence="10" id="KW-0560">Oxidoreductase</keyword>
<comment type="caution">
    <text evidence="18">The sequence shown here is derived from an EMBL/GenBank/DDBJ whole genome shotgun (WGS) entry which is preliminary data.</text>
</comment>
<keyword evidence="9 13" id="KW-0274">FAD</keyword>
<keyword evidence="8 13" id="KW-0285">Flavoprotein</keyword>
<evidence type="ECO:0000256" key="2">
    <source>
        <dbReference type="ARBA" id="ARBA00004191"/>
    </source>
</evidence>
<evidence type="ECO:0000256" key="5">
    <source>
        <dbReference type="ARBA" id="ARBA00011738"/>
    </source>
</evidence>
<reference evidence="18" key="1">
    <citation type="submission" date="2020-06" db="EMBL/GenBank/DDBJ databases">
        <title>Draft genome sequences of strains closely related to Aspergillus parafelis and Aspergillus hiratsukae.</title>
        <authorList>
            <person name="Dos Santos R.A.C."/>
            <person name="Rivero-Menendez O."/>
            <person name="Steenwyk J.L."/>
            <person name="Mead M.E."/>
            <person name="Goldman G.H."/>
            <person name="Alastruey-Izquierdo A."/>
            <person name="Rokas A."/>
        </authorList>
    </citation>
    <scope>NUCLEOTIDE SEQUENCE</scope>
    <source>
        <strain evidence="18">CNM-CM6106</strain>
    </source>
</reference>
<evidence type="ECO:0000256" key="1">
    <source>
        <dbReference type="ARBA" id="ARBA00001974"/>
    </source>
</evidence>
<dbReference type="SUPFAM" id="SSF51905">
    <property type="entry name" value="FAD/NAD(P)-binding domain"/>
    <property type="match status" value="1"/>
</dbReference>
<dbReference type="InterPro" id="IPR007867">
    <property type="entry name" value="GMC_OxRtase_C"/>
</dbReference>
<dbReference type="AlphaFoldDB" id="A0A8H6QC97"/>
<dbReference type="Gene3D" id="3.40.50.1820">
    <property type="entry name" value="alpha/beta hydrolase"/>
    <property type="match status" value="1"/>
</dbReference>
<keyword evidence="7" id="KW-0272">Extracellular matrix</keyword>
<feature type="domain" description="Glucose-methanol-choline oxidoreductase N-terminal" evidence="17">
    <location>
        <begin position="346"/>
        <end position="360"/>
    </location>
</feature>
<dbReference type="PROSITE" id="PS00623">
    <property type="entry name" value="GMC_OXRED_1"/>
    <property type="match status" value="1"/>
</dbReference>
<dbReference type="SUPFAM" id="SSF53474">
    <property type="entry name" value="alpha/beta-Hydrolases"/>
    <property type="match status" value="1"/>
</dbReference>
<evidence type="ECO:0000256" key="4">
    <source>
        <dbReference type="ARBA" id="ARBA00010790"/>
    </source>
</evidence>
<name>A0A8H6QC97_9EURO</name>
<evidence type="ECO:0000256" key="3">
    <source>
        <dbReference type="ARBA" id="ARBA00004498"/>
    </source>
</evidence>
<gene>
    <name evidence="18" type="ORF">CNMCM6106_004756</name>
</gene>
<dbReference type="InterPro" id="IPR012132">
    <property type="entry name" value="GMC_OxRdtase"/>
</dbReference>
<comment type="similarity">
    <text evidence="4 13">Belongs to the GMC oxidoreductase family.</text>
</comment>
<accession>A0A8H6QC97</accession>
<evidence type="ECO:0000256" key="11">
    <source>
        <dbReference type="ARBA" id="ARBA00049435"/>
    </source>
</evidence>
<feature type="signal peptide" evidence="15">
    <location>
        <begin position="1"/>
        <end position="17"/>
    </location>
</feature>
<evidence type="ECO:0000256" key="9">
    <source>
        <dbReference type="ARBA" id="ARBA00022827"/>
    </source>
</evidence>
<feature type="domain" description="Glucose-methanol-choline oxidoreductase N-terminal" evidence="16">
    <location>
        <begin position="132"/>
        <end position="155"/>
    </location>
</feature>
<proteinExistence type="inferred from homology"/>
<feature type="chain" id="PRO_5034078187" description="glucose oxidase" evidence="15">
    <location>
        <begin position="18"/>
        <end position="859"/>
    </location>
</feature>
<dbReference type="Proteomes" id="UP000662466">
    <property type="component" value="Unassembled WGS sequence"/>
</dbReference>
<evidence type="ECO:0000256" key="14">
    <source>
        <dbReference type="SAM" id="MobiDB-lite"/>
    </source>
</evidence>
<sequence length="859" mass="95323">MKHLPLLWLILAVKTLSEPVQAPFQVPRSSTTETKIPPEATGVISNPEKVKDKTYDYIIAGGGLTGLTTAAKLLDHDDKITVLVIENGFYGSEYGPIIDDLNTYGEIFGSKVDHAYETSLQIHNRVEIIRSGNGLGGSTLINGGTWTRPHRDQVDSWEHVFGMTGWNWDGLKKYMDEIEKHRDPTKEDSDVTKDHHHHFDPSCHNSNPVKGKVEVGARDRKTDWSPLIGALMNTTNQTTGAPKKVDLCCGHPHGVSMFLNTLTEKQVRTDAKRSWLEPLLNDKDESKKARITILTGQLVGKVNLDSIGKDDDGPKYKATGVQFGTHRKEGWSFDVKAEQEVLLAAGSTISPLILQYSGIGPAHVLENPKVNITQKIDLPVGLNMQDQTTTSVVSRTTPEGNGQGQVAYFATFAEVFGEDAHHYQALVNDNHTLRQWAAETVAGGGFHNQSALFLQYVNYQNWLLGKNNVSYAELFMDTDNRIHIDLWNLLPFTRGYVKILNDDPYLRSFEYNPRYFRNELDLYGQAAATKLARTLTRSGEMEKFFGGETFPGELLSDNATLDDWARYVKQNFRGNYHGVGTCSMMKKELGGVVDENAKVYGVKNLRVVDGSIPPTQISSHVMTVFYGMAVKISKAILEDYDKRKQHMSWHRDTYGPLAVTFADIDCATGPVLVFHRRAGVQLLVVDRPGMGASTDVPLAQLLAVWVDMLPRLLAHLGIPRVSLVSHSARTIYLLNTWAYCCEVVNPVIAFLAPWVNPTHSHVTAMQMAQYIPTKAFAIWHLIPRFFVTQATPALVLSGALVSRVSSWSSGTSNSEAAKDRSFLDANCGASSVTMACHMLNRRSLLVSPSALCLKRIPLC</sequence>
<evidence type="ECO:0000259" key="16">
    <source>
        <dbReference type="PROSITE" id="PS00623"/>
    </source>
</evidence>
<evidence type="ECO:0000256" key="8">
    <source>
        <dbReference type="ARBA" id="ARBA00022630"/>
    </source>
</evidence>
<evidence type="ECO:0000256" key="15">
    <source>
        <dbReference type="SAM" id="SignalP"/>
    </source>
</evidence>
<evidence type="ECO:0000259" key="17">
    <source>
        <dbReference type="PROSITE" id="PS00624"/>
    </source>
</evidence>
<evidence type="ECO:0000256" key="6">
    <source>
        <dbReference type="ARBA" id="ARBA00022512"/>
    </source>
</evidence>
<dbReference type="Pfam" id="PF05199">
    <property type="entry name" value="GMC_oxred_C"/>
    <property type="match status" value="1"/>
</dbReference>
<evidence type="ECO:0000313" key="19">
    <source>
        <dbReference type="Proteomes" id="UP000662466"/>
    </source>
</evidence>
<comment type="catalytic activity">
    <reaction evidence="11">
        <text>beta-D-glucose + O2 = D-glucono-1,5-lactone + H2O2</text>
        <dbReference type="Rhea" id="RHEA:11428"/>
        <dbReference type="ChEBI" id="CHEBI:15379"/>
        <dbReference type="ChEBI" id="CHEBI:15903"/>
        <dbReference type="ChEBI" id="CHEBI:16217"/>
        <dbReference type="ChEBI" id="CHEBI:16240"/>
        <dbReference type="EC" id="1.1.3.4"/>
    </reaction>
    <physiologicalReaction direction="left-to-right" evidence="11">
        <dbReference type="Rhea" id="RHEA:11429"/>
    </physiologicalReaction>
</comment>
<dbReference type="Pfam" id="PF00732">
    <property type="entry name" value="GMC_oxred_N"/>
    <property type="match status" value="1"/>
</dbReference>
<comment type="subcellular location">
    <subcellularLocation>
        <location evidence="2">Secreted</location>
        <location evidence="2">Cell wall</location>
    </subcellularLocation>
    <subcellularLocation>
        <location evidence="3">Secreted</location>
        <location evidence="3">Extracellular space</location>
        <location evidence="3">Extracellular matrix</location>
    </subcellularLocation>
</comment>
<dbReference type="GO" id="GO:0050660">
    <property type="term" value="F:flavin adenine dinucleotide binding"/>
    <property type="evidence" value="ECO:0007669"/>
    <property type="project" value="InterPro"/>
</dbReference>
<keyword evidence="15" id="KW-0732">Signal</keyword>
<dbReference type="PANTHER" id="PTHR11552">
    <property type="entry name" value="GLUCOSE-METHANOL-CHOLINE GMC OXIDOREDUCTASE"/>
    <property type="match status" value="1"/>
</dbReference>
<dbReference type="Gene3D" id="3.50.50.60">
    <property type="entry name" value="FAD/NAD(P)-binding domain"/>
    <property type="match status" value="1"/>
</dbReference>
<keyword evidence="6" id="KW-0134">Cell wall</keyword>
<dbReference type="EMBL" id="JACBAF010002017">
    <property type="protein sequence ID" value="KAF7169869.1"/>
    <property type="molecule type" value="Genomic_DNA"/>
</dbReference>
<evidence type="ECO:0000256" key="10">
    <source>
        <dbReference type="ARBA" id="ARBA00023002"/>
    </source>
</evidence>
<keyword evidence="7" id="KW-0964">Secreted</keyword>
<dbReference type="PANTHER" id="PTHR11552:SF201">
    <property type="entry name" value="GLUCOSE-METHANOL-CHOLINE OXIDOREDUCTASE N-TERMINAL DOMAIN-CONTAINING PROTEIN"/>
    <property type="match status" value="1"/>
</dbReference>
<dbReference type="Gene3D" id="4.10.450.10">
    <property type="entry name" value="Glucose Oxidase, domain 2"/>
    <property type="match status" value="1"/>
</dbReference>
<evidence type="ECO:0000313" key="18">
    <source>
        <dbReference type="EMBL" id="KAF7169869.1"/>
    </source>
</evidence>
<dbReference type="EC" id="1.1.3.4" evidence="12"/>
<dbReference type="PROSITE" id="PS00624">
    <property type="entry name" value="GMC_OXRED_2"/>
    <property type="match status" value="1"/>
</dbReference>
<dbReference type="GO" id="GO:0046562">
    <property type="term" value="F:beta-D-glucose oxidase activity"/>
    <property type="evidence" value="ECO:0007669"/>
    <property type="project" value="UniProtKB-EC"/>
</dbReference>
<dbReference type="InterPro" id="IPR029058">
    <property type="entry name" value="AB_hydrolase_fold"/>
</dbReference>
<feature type="compositionally biased region" description="Basic and acidic residues" evidence="14">
    <location>
        <begin position="182"/>
        <end position="201"/>
    </location>
</feature>
<comment type="cofactor">
    <cofactor evidence="1">
        <name>FAD</name>
        <dbReference type="ChEBI" id="CHEBI:57692"/>
    </cofactor>
</comment>
<dbReference type="InterPro" id="IPR036188">
    <property type="entry name" value="FAD/NAD-bd_sf"/>
</dbReference>
<dbReference type="InterPro" id="IPR000172">
    <property type="entry name" value="GMC_OxRdtase_N"/>
</dbReference>
<evidence type="ECO:0000256" key="13">
    <source>
        <dbReference type="RuleBase" id="RU003968"/>
    </source>
</evidence>
<protein>
    <recommendedName>
        <fullName evidence="12">glucose oxidase</fullName>
        <ecNumber evidence="12">1.1.3.4</ecNumber>
    </recommendedName>
</protein>
<organism evidence="18 19">
    <name type="scientific">Aspergillus hiratsukae</name>
    <dbReference type="NCBI Taxonomy" id="1194566"/>
    <lineage>
        <taxon>Eukaryota</taxon>
        <taxon>Fungi</taxon>
        <taxon>Dikarya</taxon>
        <taxon>Ascomycota</taxon>
        <taxon>Pezizomycotina</taxon>
        <taxon>Eurotiomycetes</taxon>
        <taxon>Eurotiomycetidae</taxon>
        <taxon>Eurotiales</taxon>
        <taxon>Aspergillaceae</taxon>
        <taxon>Aspergillus</taxon>
        <taxon>Aspergillus subgen. Fumigati</taxon>
    </lineage>
</organism>
<feature type="region of interest" description="Disordered" evidence="14">
    <location>
        <begin position="182"/>
        <end position="209"/>
    </location>
</feature>
<comment type="subunit">
    <text evidence="5">Homodimer.</text>
</comment>